<dbReference type="AlphaFoldDB" id="A0A843VH50"/>
<evidence type="ECO:0000256" key="1">
    <source>
        <dbReference type="SAM" id="MobiDB-lite"/>
    </source>
</evidence>
<feature type="compositionally biased region" description="Low complexity" evidence="1">
    <location>
        <begin position="152"/>
        <end position="164"/>
    </location>
</feature>
<feature type="region of interest" description="Disordered" evidence="1">
    <location>
        <begin position="22"/>
        <end position="204"/>
    </location>
</feature>
<dbReference type="EMBL" id="NMUH01001869">
    <property type="protein sequence ID" value="MQL96041.1"/>
    <property type="molecule type" value="Genomic_DNA"/>
</dbReference>
<feature type="non-terminal residue" evidence="2">
    <location>
        <position position="1"/>
    </location>
</feature>
<reference evidence="2" key="1">
    <citation type="submission" date="2017-07" db="EMBL/GenBank/DDBJ databases">
        <title>Taro Niue Genome Assembly and Annotation.</title>
        <authorList>
            <person name="Atibalentja N."/>
            <person name="Keating K."/>
            <person name="Fields C.J."/>
        </authorList>
    </citation>
    <scope>NUCLEOTIDE SEQUENCE</scope>
    <source>
        <strain evidence="2">Niue_2</strain>
        <tissue evidence="2">Leaf</tissue>
    </source>
</reference>
<feature type="compositionally biased region" description="Basic and acidic residues" evidence="1">
    <location>
        <begin position="90"/>
        <end position="103"/>
    </location>
</feature>
<organism evidence="2 3">
    <name type="scientific">Colocasia esculenta</name>
    <name type="common">Wild taro</name>
    <name type="synonym">Arum esculentum</name>
    <dbReference type="NCBI Taxonomy" id="4460"/>
    <lineage>
        <taxon>Eukaryota</taxon>
        <taxon>Viridiplantae</taxon>
        <taxon>Streptophyta</taxon>
        <taxon>Embryophyta</taxon>
        <taxon>Tracheophyta</taxon>
        <taxon>Spermatophyta</taxon>
        <taxon>Magnoliopsida</taxon>
        <taxon>Liliopsida</taxon>
        <taxon>Araceae</taxon>
        <taxon>Aroideae</taxon>
        <taxon>Colocasieae</taxon>
        <taxon>Colocasia</taxon>
    </lineage>
</organism>
<name>A0A843VH50_COLES</name>
<protein>
    <submittedName>
        <fullName evidence="2">Uncharacterized protein</fullName>
    </submittedName>
</protein>
<keyword evidence="3" id="KW-1185">Reference proteome</keyword>
<gene>
    <name evidence="2" type="ORF">Taro_028716</name>
</gene>
<feature type="compositionally biased region" description="Low complexity" evidence="1">
    <location>
        <begin position="173"/>
        <end position="192"/>
    </location>
</feature>
<evidence type="ECO:0000313" key="3">
    <source>
        <dbReference type="Proteomes" id="UP000652761"/>
    </source>
</evidence>
<dbReference type="Proteomes" id="UP000652761">
    <property type="component" value="Unassembled WGS sequence"/>
</dbReference>
<feature type="compositionally biased region" description="Low complexity" evidence="1">
    <location>
        <begin position="45"/>
        <end position="60"/>
    </location>
</feature>
<accession>A0A843VH50</accession>
<evidence type="ECO:0000313" key="2">
    <source>
        <dbReference type="EMBL" id="MQL96041.1"/>
    </source>
</evidence>
<proteinExistence type="predicted"/>
<feature type="compositionally biased region" description="Pro residues" evidence="1">
    <location>
        <begin position="105"/>
        <end position="126"/>
    </location>
</feature>
<sequence>MKWFNQEMGTMKNLLGEILKVVGAQTSPPPPPAAQVSESGPSVQEAGPTGPKAAAPAEAAVNEQGPSGPSDQVEGPPGPSKQGSGPSRPLESESVQKKVEESLAPKPPAPSSPSHTPIPPTPPSAPTAPLAPQTFKKPQSRPISSPTPFPPQSTSSPTSSTTIPSPSPILEAPPVSSTGAPSSSSSGPSLGPVDDLPTTSHSFLHPTPPPSFITIIPKGAQLNSPFMEKIKDEFEEDILRYVHRLPEVQLSQFRKAISALTPDISQTSDVQVDFATLQVPEEIALPQIHFLVMESSIGSIIFERFARVMGRIKVQKGYLVAFPRFLFREYHQGRVSAEVLAPILSKCERLTSSEWSKFYPLSAQQLFEINEAQAREGKPAISPATFLDMNSIHLVNDPIKVWEERYTVYVAMHKALRDSHNHYAVTMDQFLTCASFGTRRFLKMTIDKNAYDDLLYQHLDLHLKRMASTMGPSYSLSFGICFAESERFTEDQWVAAYPEDRSDCEKLKISVAEYLYKGYETLWKSIAHKWKQ</sequence>
<comment type="caution">
    <text evidence="2">The sequence shown here is derived from an EMBL/GenBank/DDBJ whole genome shotgun (WGS) entry which is preliminary data.</text>
</comment>